<keyword evidence="5" id="KW-0479">Metal-binding</keyword>
<sequence length="388" mass="40239">MSEIIYFDNNASTRLDETVLEAMLPALRHAGNAASGHAPGDWARNAVEIAREQVAELLVANRNEIIFTSGSTEANNLAIKGVASQAPDRSEIVSCVTEHPAVLGPLENLKKQGHPVTLVRVGADGLVDLAELEDAVTERTLLVTVMAVNNETGVVAPMAEVVRIAHAQGALVHTDATQAMAWGGFDTTAIPVDLLSLSSHKFHGPQGAGALFVRRQTQAALRPIAEGGGHERGLRSGTLNTAGIVGLGAAAEIAKRHGPEAAETVRSRRNVLHQLLLKDLSAAGLALNGHLTERAPGTLNVSVPGMEADAVIVATPSVAMSTGSACSTGVPGPSHVLTAMGLSTLRADGSLRLSLSRYTTDDEIEVGAKAIITGVGRVLGRTNLVGAR</sequence>
<dbReference type="InterPro" id="IPR000192">
    <property type="entry name" value="Aminotrans_V_dom"/>
</dbReference>
<evidence type="ECO:0000313" key="12">
    <source>
        <dbReference type="EMBL" id="TDD62069.1"/>
    </source>
</evidence>
<dbReference type="InterPro" id="IPR015424">
    <property type="entry name" value="PyrdxlP-dep_Trfase"/>
</dbReference>
<feature type="domain" description="Aminotransferase class V" evidence="11">
    <location>
        <begin position="5"/>
        <end position="365"/>
    </location>
</feature>
<evidence type="ECO:0000256" key="4">
    <source>
        <dbReference type="ARBA" id="ARBA00022679"/>
    </source>
</evidence>
<keyword evidence="8" id="KW-0411">Iron-sulfur</keyword>
<dbReference type="InterPro" id="IPR020578">
    <property type="entry name" value="Aminotrans_V_PyrdxlP_BS"/>
</dbReference>
<reference evidence="12 13" key="1">
    <citation type="submission" date="2019-03" db="EMBL/GenBank/DDBJ databases">
        <title>Draft genome sequences of novel Actinobacteria.</title>
        <authorList>
            <person name="Sahin N."/>
            <person name="Ay H."/>
            <person name="Saygin H."/>
        </authorList>
    </citation>
    <scope>NUCLEOTIDE SEQUENCE [LARGE SCALE GENOMIC DNA]</scope>
    <source>
        <strain evidence="12 13">JCM 13523</strain>
    </source>
</reference>
<dbReference type="PANTHER" id="PTHR11601:SF34">
    <property type="entry name" value="CYSTEINE DESULFURASE"/>
    <property type="match status" value="1"/>
</dbReference>
<accession>A0A4R4ZVK6</accession>
<evidence type="ECO:0000256" key="7">
    <source>
        <dbReference type="ARBA" id="ARBA00023004"/>
    </source>
</evidence>
<evidence type="ECO:0000313" key="13">
    <source>
        <dbReference type="Proteomes" id="UP000295124"/>
    </source>
</evidence>
<dbReference type="SUPFAM" id="SSF53383">
    <property type="entry name" value="PLP-dependent transferases"/>
    <property type="match status" value="1"/>
</dbReference>
<keyword evidence="6" id="KW-0663">Pyridoxal phosphate</keyword>
<dbReference type="InterPro" id="IPR015422">
    <property type="entry name" value="PyrdxlP-dep_Trfase_small"/>
</dbReference>
<comment type="similarity">
    <text evidence="2">Belongs to the class-V pyridoxal-phosphate-dependent aminotransferase family. NifS/IscS subfamily.</text>
</comment>
<evidence type="ECO:0000256" key="9">
    <source>
        <dbReference type="ARBA" id="ARBA00050776"/>
    </source>
</evidence>
<evidence type="ECO:0000256" key="1">
    <source>
        <dbReference type="ARBA" id="ARBA00001933"/>
    </source>
</evidence>
<evidence type="ECO:0000256" key="8">
    <source>
        <dbReference type="ARBA" id="ARBA00023014"/>
    </source>
</evidence>
<evidence type="ECO:0000256" key="6">
    <source>
        <dbReference type="ARBA" id="ARBA00022898"/>
    </source>
</evidence>
<evidence type="ECO:0000256" key="10">
    <source>
        <dbReference type="RuleBase" id="RU004504"/>
    </source>
</evidence>
<evidence type="ECO:0000256" key="3">
    <source>
        <dbReference type="ARBA" id="ARBA00012239"/>
    </source>
</evidence>
<comment type="catalytic activity">
    <reaction evidence="9">
        <text>(sulfur carrier)-H + L-cysteine = (sulfur carrier)-SH + L-alanine</text>
        <dbReference type="Rhea" id="RHEA:43892"/>
        <dbReference type="Rhea" id="RHEA-COMP:14737"/>
        <dbReference type="Rhea" id="RHEA-COMP:14739"/>
        <dbReference type="ChEBI" id="CHEBI:29917"/>
        <dbReference type="ChEBI" id="CHEBI:35235"/>
        <dbReference type="ChEBI" id="CHEBI:57972"/>
        <dbReference type="ChEBI" id="CHEBI:64428"/>
        <dbReference type="EC" id="2.8.1.7"/>
    </reaction>
</comment>
<organism evidence="12 13">
    <name type="scientific">Kribbella antibiotica</name>
    <dbReference type="NCBI Taxonomy" id="190195"/>
    <lineage>
        <taxon>Bacteria</taxon>
        <taxon>Bacillati</taxon>
        <taxon>Actinomycetota</taxon>
        <taxon>Actinomycetes</taxon>
        <taxon>Propionibacteriales</taxon>
        <taxon>Kribbellaceae</taxon>
        <taxon>Kribbella</taxon>
    </lineage>
</organism>
<dbReference type="Proteomes" id="UP000295124">
    <property type="component" value="Unassembled WGS sequence"/>
</dbReference>
<dbReference type="InterPro" id="IPR016454">
    <property type="entry name" value="Cysteine_dSase"/>
</dbReference>
<dbReference type="RefSeq" id="WP_132166025.1">
    <property type="nucleotide sequence ID" value="NZ_SMKX01000009.1"/>
</dbReference>
<dbReference type="PANTHER" id="PTHR11601">
    <property type="entry name" value="CYSTEINE DESULFURYLASE FAMILY MEMBER"/>
    <property type="match status" value="1"/>
</dbReference>
<evidence type="ECO:0000256" key="2">
    <source>
        <dbReference type="ARBA" id="ARBA00006490"/>
    </source>
</evidence>
<dbReference type="GO" id="GO:0031071">
    <property type="term" value="F:cysteine desulfurase activity"/>
    <property type="evidence" value="ECO:0007669"/>
    <property type="project" value="UniProtKB-EC"/>
</dbReference>
<comment type="caution">
    <text evidence="12">The sequence shown here is derived from an EMBL/GenBank/DDBJ whole genome shotgun (WGS) entry which is preliminary data.</text>
</comment>
<protein>
    <recommendedName>
        <fullName evidence="3">cysteine desulfurase</fullName>
        <ecNumber evidence="3">2.8.1.7</ecNumber>
    </recommendedName>
</protein>
<gene>
    <name evidence="12" type="ORF">E1263_05510</name>
</gene>
<dbReference type="InterPro" id="IPR015421">
    <property type="entry name" value="PyrdxlP-dep_Trfase_major"/>
</dbReference>
<name>A0A4R4ZVK6_9ACTN</name>
<dbReference type="EC" id="2.8.1.7" evidence="3"/>
<proteinExistence type="inferred from homology"/>
<dbReference type="Gene3D" id="3.90.1150.10">
    <property type="entry name" value="Aspartate Aminotransferase, domain 1"/>
    <property type="match status" value="1"/>
</dbReference>
<dbReference type="Gene3D" id="3.40.640.10">
    <property type="entry name" value="Type I PLP-dependent aspartate aminotransferase-like (Major domain)"/>
    <property type="match status" value="1"/>
</dbReference>
<dbReference type="GO" id="GO:0046872">
    <property type="term" value="F:metal ion binding"/>
    <property type="evidence" value="ECO:0007669"/>
    <property type="project" value="UniProtKB-KW"/>
</dbReference>
<dbReference type="AlphaFoldDB" id="A0A4R4ZVK6"/>
<dbReference type="GO" id="GO:0051536">
    <property type="term" value="F:iron-sulfur cluster binding"/>
    <property type="evidence" value="ECO:0007669"/>
    <property type="project" value="UniProtKB-KW"/>
</dbReference>
<evidence type="ECO:0000256" key="5">
    <source>
        <dbReference type="ARBA" id="ARBA00022723"/>
    </source>
</evidence>
<evidence type="ECO:0000259" key="11">
    <source>
        <dbReference type="Pfam" id="PF00266"/>
    </source>
</evidence>
<keyword evidence="7" id="KW-0408">Iron</keyword>
<dbReference type="PROSITE" id="PS00595">
    <property type="entry name" value="AA_TRANSFER_CLASS_5"/>
    <property type="match status" value="1"/>
</dbReference>
<dbReference type="Pfam" id="PF00266">
    <property type="entry name" value="Aminotran_5"/>
    <property type="match status" value="1"/>
</dbReference>
<dbReference type="EMBL" id="SMKX01000009">
    <property type="protein sequence ID" value="TDD62069.1"/>
    <property type="molecule type" value="Genomic_DNA"/>
</dbReference>
<keyword evidence="4" id="KW-0808">Transferase</keyword>
<comment type="cofactor">
    <cofactor evidence="1 10">
        <name>pyridoxal 5'-phosphate</name>
        <dbReference type="ChEBI" id="CHEBI:597326"/>
    </cofactor>
</comment>
<keyword evidence="13" id="KW-1185">Reference proteome</keyword>
<dbReference type="PIRSF" id="PIRSF005572">
    <property type="entry name" value="NifS"/>
    <property type="match status" value="1"/>
</dbReference>
<dbReference type="OrthoDB" id="9808002at2"/>